<dbReference type="GO" id="GO:0002939">
    <property type="term" value="P:tRNA N1-guanine methylation"/>
    <property type="evidence" value="ECO:0007669"/>
    <property type="project" value="TreeGrafter"/>
</dbReference>
<dbReference type="SUPFAM" id="SSF75217">
    <property type="entry name" value="alpha/beta knot"/>
    <property type="match status" value="1"/>
</dbReference>
<evidence type="ECO:0000256" key="3">
    <source>
        <dbReference type="ARBA" id="ARBA00007630"/>
    </source>
</evidence>
<evidence type="ECO:0000256" key="15">
    <source>
        <dbReference type="HAMAP-Rule" id="MF_00605"/>
    </source>
</evidence>
<evidence type="ECO:0000256" key="6">
    <source>
        <dbReference type="ARBA" id="ARBA00014679"/>
    </source>
</evidence>
<keyword evidence="11 15" id="KW-0819">tRNA processing</keyword>
<comment type="function">
    <text evidence="1 15">Specifically methylates guanosine-37 in various tRNAs.</text>
</comment>
<evidence type="ECO:0000256" key="10">
    <source>
        <dbReference type="ARBA" id="ARBA00022691"/>
    </source>
</evidence>
<dbReference type="Pfam" id="PF01746">
    <property type="entry name" value="tRNA_m1G_MT"/>
    <property type="match status" value="1"/>
</dbReference>
<evidence type="ECO:0000259" key="16">
    <source>
        <dbReference type="PROSITE" id="PS51186"/>
    </source>
</evidence>
<keyword evidence="9 15" id="KW-0808">Transferase</keyword>
<feature type="domain" description="N-acetyltransferase" evidence="16">
    <location>
        <begin position="249"/>
        <end position="405"/>
    </location>
</feature>
<evidence type="ECO:0000256" key="13">
    <source>
        <dbReference type="ARBA" id="ARBA00033392"/>
    </source>
</evidence>
<organism evidence="17 18">
    <name type="scientific">Faecalibacterium prausnitzii</name>
    <dbReference type="NCBI Taxonomy" id="853"/>
    <lineage>
        <taxon>Bacteria</taxon>
        <taxon>Bacillati</taxon>
        <taxon>Bacillota</taxon>
        <taxon>Clostridia</taxon>
        <taxon>Eubacteriales</taxon>
        <taxon>Oscillospiraceae</taxon>
        <taxon>Faecalibacterium</taxon>
    </lineage>
</organism>
<dbReference type="HAMAP" id="MF_00605">
    <property type="entry name" value="TrmD"/>
    <property type="match status" value="1"/>
</dbReference>
<dbReference type="FunFam" id="3.40.1280.10:FF:000001">
    <property type="entry name" value="tRNA (guanine-N(1)-)-methyltransferase"/>
    <property type="match status" value="1"/>
</dbReference>
<dbReference type="InterPro" id="IPR029026">
    <property type="entry name" value="tRNA_m1G_MTases_N"/>
</dbReference>
<dbReference type="Gene3D" id="3.40.1280.10">
    <property type="match status" value="1"/>
</dbReference>
<feature type="binding site" evidence="15">
    <location>
        <begin position="139"/>
        <end position="144"/>
    </location>
    <ligand>
        <name>S-adenosyl-L-methionine</name>
        <dbReference type="ChEBI" id="CHEBI:59789"/>
    </ligand>
</feature>
<keyword evidence="7 15" id="KW-0963">Cytoplasm</keyword>
<comment type="caution">
    <text evidence="17">The sequence shown here is derived from an EMBL/GenBank/DDBJ whole genome shotgun (WGS) entry which is preliminary data.</text>
</comment>
<dbReference type="Proteomes" id="UP000251144">
    <property type="component" value="Unassembled WGS sequence"/>
</dbReference>
<dbReference type="RefSeq" id="WP_158401339.1">
    <property type="nucleotide sequence ID" value="NZ_PRLB01000010.1"/>
</dbReference>
<dbReference type="CDD" id="cd04301">
    <property type="entry name" value="NAT_SF"/>
    <property type="match status" value="1"/>
</dbReference>
<dbReference type="CDD" id="cd18080">
    <property type="entry name" value="TrmD-like"/>
    <property type="match status" value="1"/>
</dbReference>
<dbReference type="AlphaFoldDB" id="A0A329TWD0"/>
<dbReference type="NCBIfam" id="TIGR00088">
    <property type="entry name" value="trmD"/>
    <property type="match status" value="1"/>
</dbReference>
<dbReference type="Gene3D" id="1.10.1270.20">
    <property type="entry name" value="tRNA(m1g37)methyltransferase, domain 2"/>
    <property type="match status" value="1"/>
</dbReference>
<comment type="similarity">
    <text evidence="3 15">Belongs to the RNA methyltransferase TrmD family.</text>
</comment>
<reference evidence="17 18" key="1">
    <citation type="submission" date="2018-02" db="EMBL/GenBank/DDBJ databases">
        <title>Complete genome sequencing of Faecalibacterium prausnitzii strains isolated from the human gut.</title>
        <authorList>
            <person name="Fitzgerald B.C."/>
            <person name="Shkoporov A.N."/>
            <person name="Ross P.R."/>
            <person name="Hill C."/>
        </authorList>
    </citation>
    <scope>NUCLEOTIDE SEQUENCE [LARGE SCALE GENOMIC DNA]</scope>
    <source>
        <strain evidence="17 18">APC942/32-1</strain>
    </source>
</reference>
<dbReference type="PROSITE" id="PS51186">
    <property type="entry name" value="GNAT"/>
    <property type="match status" value="1"/>
</dbReference>
<evidence type="ECO:0000313" key="17">
    <source>
        <dbReference type="EMBL" id="RAW53565.1"/>
    </source>
</evidence>
<dbReference type="GO" id="GO:0005829">
    <property type="term" value="C:cytosol"/>
    <property type="evidence" value="ECO:0007669"/>
    <property type="project" value="TreeGrafter"/>
</dbReference>
<keyword evidence="8 15" id="KW-0489">Methyltransferase</keyword>
<dbReference type="InterPro" id="IPR023148">
    <property type="entry name" value="tRNA_m1G_MeTrfase_C_sf"/>
</dbReference>
<dbReference type="InterPro" id="IPR016181">
    <property type="entry name" value="Acyl_CoA_acyltransferase"/>
</dbReference>
<dbReference type="InterPro" id="IPR029028">
    <property type="entry name" value="Alpha/beta_knot_MTases"/>
</dbReference>
<evidence type="ECO:0000256" key="2">
    <source>
        <dbReference type="ARBA" id="ARBA00004496"/>
    </source>
</evidence>
<evidence type="ECO:0000256" key="8">
    <source>
        <dbReference type="ARBA" id="ARBA00022603"/>
    </source>
</evidence>
<keyword evidence="10 15" id="KW-0949">S-adenosyl-L-methionine</keyword>
<dbReference type="InterPro" id="IPR002649">
    <property type="entry name" value="tRNA_m1G_MeTrfase_TrmD"/>
</dbReference>
<comment type="subunit">
    <text evidence="4 15">Homodimer.</text>
</comment>
<dbReference type="PANTHER" id="PTHR46417:SF1">
    <property type="entry name" value="TRNA (GUANINE-N(1)-)-METHYLTRANSFERASE"/>
    <property type="match status" value="1"/>
</dbReference>
<dbReference type="InterPro" id="IPR016009">
    <property type="entry name" value="tRNA_MeTrfase_TRMD/TRM10"/>
</dbReference>
<evidence type="ECO:0000256" key="1">
    <source>
        <dbReference type="ARBA" id="ARBA00002634"/>
    </source>
</evidence>
<dbReference type="OrthoDB" id="9807416at2"/>
<evidence type="ECO:0000256" key="14">
    <source>
        <dbReference type="ARBA" id="ARBA00047783"/>
    </source>
</evidence>
<dbReference type="EMBL" id="PRLB01000010">
    <property type="protein sequence ID" value="RAW53565.1"/>
    <property type="molecule type" value="Genomic_DNA"/>
</dbReference>
<evidence type="ECO:0000313" key="18">
    <source>
        <dbReference type="Proteomes" id="UP000251144"/>
    </source>
</evidence>
<evidence type="ECO:0000256" key="4">
    <source>
        <dbReference type="ARBA" id="ARBA00011738"/>
    </source>
</evidence>
<evidence type="ECO:0000256" key="7">
    <source>
        <dbReference type="ARBA" id="ARBA00022490"/>
    </source>
</evidence>
<proteinExistence type="inferred from homology"/>
<evidence type="ECO:0000256" key="5">
    <source>
        <dbReference type="ARBA" id="ARBA00012807"/>
    </source>
</evidence>
<dbReference type="GO" id="GO:0016747">
    <property type="term" value="F:acyltransferase activity, transferring groups other than amino-acyl groups"/>
    <property type="evidence" value="ECO:0007669"/>
    <property type="project" value="InterPro"/>
</dbReference>
<comment type="subcellular location">
    <subcellularLocation>
        <location evidence="2 15">Cytoplasm</location>
    </subcellularLocation>
</comment>
<protein>
    <recommendedName>
        <fullName evidence="6 15">tRNA (guanine-N(1)-)-methyltransferase</fullName>
        <ecNumber evidence="5 15">2.1.1.228</ecNumber>
    </recommendedName>
    <alternativeName>
        <fullName evidence="12 15">M1G-methyltransferase</fullName>
    </alternativeName>
    <alternativeName>
        <fullName evidence="13 15">tRNA [GM37] methyltransferase</fullName>
    </alternativeName>
</protein>
<dbReference type="EC" id="2.1.1.228" evidence="5 15"/>
<comment type="catalytic activity">
    <reaction evidence="14 15">
        <text>guanosine(37) in tRNA + S-adenosyl-L-methionine = N(1)-methylguanosine(37) in tRNA + S-adenosyl-L-homocysteine + H(+)</text>
        <dbReference type="Rhea" id="RHEA:36899"/>
        <dbReference type="Rhea" id="RHEA-COMP:10145"/>
        <dbReference type="Rhea" id="RHEA-COMP:10147"/>
        <dbReference type="ChEBI" id="CHEBI:15378"/>
        <dbReference type="ChEBI" id="CHEBI:57856"/>
        <dbReference type="ChEBI" id="CHEBI:59789"/>
        <dbReference type="ChEBI" id="CHEBI:73542"/>
        <dbReference type="ChEBI" id="CHEBI:74269"/>
        <dbReference type="EC" id="2.1.1.228"/>
    </reaction>
</comment>
<evidence type="ECO:0000256" key="12">
    <source>
        <dbReference type="ARBA" id="ARBA00029736"/>
    </source>
</evidence>
<evidence type="ECO:0000256" key="11">
    <source>
        <dbReference type="ARBA" id="ARBA00022694"/>
    </source>
</evidence>
<evidence type="ECO:0000256" key="9">
    <source>
        <dbReference type="ARBA" id="ARBA00022679"/>
    </source>
</evidence>
<dbReference type="InterPro" id="IPR000182">
    <property type="entry name" value="GNAT_dom"/>
</dbReference>
<name>A0A329TWD0_9FIRM</name>
<dbReference type="PANTHER" id="PTHR46417">
    <property type="entry name" value="TRNA (GUANINE-N(1)-)-METHYLTRANSFERASE"/>
    <property type="match status" value="1"/>
</dbReference>
<dbReference type="GO" id="GO:0052906">
    <property type="term" value="F:tRNA (guanine(37)-N1)-methyltransferase activity"/>
    <property type="evidence" value="ECO:0007669"/>
    <property type="project" value="UniProtKB-UniRule"/>
</dbReference>
<gene>
    <name evidence="15" type="primary">trmD</name>
    <name evidence="17" type="ORF">C4N26_10395</name>
</gene>
<accession>A0A329TWD0</accession>
<dbReference type="NCBIfam" id="NF000648">
    <property type="entry name" value="PRK00026.1"/>
    <property type="match status" value="1"/>
</dbReference>
<sequence>MGMRVDIVTLFPEMCQQVLDASIIGRAARRGCIETHCHQIRDYTLNKQKQTDDYPYGGGCGMVLYAQPIADCLRAVQKEVAEQGRPAPHIVFLTAGGQRYTEEHARRLAEYDNLTLVCGHYEGIDERVIEAFADEEISIGDYILTGGELASLVVADSVLRLKPGVLAEQKGYEEESYWDGLLEYPQYTRPEVWEGRAVPDVLLGGDHQKIDAWRGEKSRERTRLRRPELYEQWCESHPITELPKWKRGENVRLVKTEEQFAAAAKLFAEGRRAVCAGNWTEEYCASLTEEELLAQLKAEKKGGWACYLHTTKDVPDGMVSVDHKTGRIEHLFVSGNARGKGIGQKMLDFARKKLEEYEHPRLSVLDTNARAIALYRRMGWKFTGEKDMEFDPAEYPSVVKKCALLWMQYEG</sequence>
<dbReference type="SUPFAM" id="SSF55729">
    <property type="entry name" value="Acyl-CoA N-acyltransferases (Nat)"/>
    <property type="match status" value="1"/>
</dbReference>
<dbReference type="Gene3D" id="3.40.630.30">
    <property type="match status" value="1"/>
</dbReference>
<feature type="binding site" evidence="15">
    <location>
        <position position="119"/>
    </location>
    <ligand>
        <name>S-adenosyl-L-methionine</name>
        <dbReference type="ChEBI" id="CHEBI:59789"/>
    </ligand>
</feature>
<dbReference type="Pfam" id="PF13673">
    <property type="entry name" value="Acetyltransf_10"/>
    <property type="match status" value="1"/>
</dbReference>